<evidence type="ECO:0000256" key="1">
    <source>
        <dbReference type="ARBA" id="ARBA00022737"/>
    </source>
</evidence>
<feature type="compositionally biased region" description="Acidic residues" evidence="3">
    <location>
        <begin position="264"/>
        <end position="274"/>
    </location>
</feature>
<dbReference type="Pfam" id="PF00023">
    <property type="entry name" value="Ank"/>
    <property type="match status" value="1"/>
</dbReference>
<name>A0AA40AHJ8_9PEZI</name>
<keyword evidence="2" id="KW-0040">ANK repeat</keyword>
<sequence length="300" mass="32525">MMDDPSVHQVIFIINSIHRFDKERQGTKDLLRRVSTLRTASNSRRFMTVNQALYDATVKENEGLVTFLIERCGADVKARGDEFGNALTASVFNGIESILQTLLNLGADVNAGGGADPNAWSPELDDKTTLQAACRTGHLRIAEELIKHKANPDLGAKVGEVSGKYGSALAAAVARRDGVSNKDRLAVLSLLPGCGFFPREAYRGALRKAFRLGRRQDFELILASRQADVGHDLAKLAEIWSIMAEMRSKKAKMAAGRTGGSSLDGDDSDSDFGDDNINKCQDIYDALGVKEVRADSVSPP</sequence>
<feature type="region of interest" description="Disordered" evidence="3">
    <location>
        <begin position="253"/>
        <end position="276"/>
    </location>
</feature>
<proteinExistence type="predicted"/>
<organism evidence="4 5">
    <name type="scientific">Lasiosphaeris hirsuta</name>
    <dbReference type="NCBI Taxonomy" id="260670"/>
    <lineage>
        <taxon>Eukaryota</taxon>
        <taxon>Fungi</taxon>
        <taxon>Dikarya</taxon>
        <taxon>Ascomycota</taxon>
        <taxon>Pezizomycotina</taxon>
        <taxon>Sordariomycetes</taxon>
        <taxon>Sordariomycetidae</taxon>
        <taxon>Sordariales</taxon>
        <taxon>Lasiosphaeriaceae</taxon>
        <taxon>Lasiosphaeris</taxon>
    </lineage>
</organism>
<dbReference type="InterPro" id="IPR036770">
    <property type="entry name" value="Ankyrin_rpt-contain_sf"/>
</dbReference>
<protein>
    <recommendedName>
        <fullName evidence="6">Ankyrin repeat protein</fullName>
    </recommendedName>
</protein>
<dbReference type="EMBL" id="JAUKUA010000004">
    <property type="protein sequence ID" value="KAK0715952.1"/>
    <property type="molecule type" value="Genomic_DNA"/>
</dbReference>
<dbReference type="PANTHER" id="PTHR24171">
    <property type="entry name" value="ANKYRIN REPEAT DOMAIN-CONTAINING PROTEIN 39-RELATED"/>
    <property type="match status" value="1"/>
</dbReference>
<keyword evidence="5" id="KW-1185">Reference proteome</keyword>
<dbReference type="SUPFAM" id="SSF48403">
    <property type="entry name" value="Ankyrin repeat"/>
    <property type="match status" value="1"/>
</dbReference>
<keyword evidence="1" id="KW-0677">Repeat</keyword>
<accession>A0AA40AHJ8</accession>
<evidence type="ECO:0000313" key="5">
    <source>
        <dbReference type="Proteomes" id="UP001172102"/>
    </source>
</evidence>
<dbReference type="Proteomes" id="UP001172102">
    <property type="component" value="Unassembled WGS sequence"/>
</dbReference>
<evidence type="ECO:0000256" key="2">
    <source>
        <dbReference type="ARBA" id="ARBA00023043"/>
    </source>
</evidence>
<gene>
    <name evidence="4" type="ORF">B0H67DRAFT_645633</name>
</gene>
<comment type="caution">
    <text evidence="4">The sequence shown here is derived from an EMBL/GenBank/DDBJ whole genome shotgun (WGS) entry which is preliminary data.</text>
</comment>
<evidence type="ECO:0008006" key="6">
    <source>
        <dbReference type="Google" id="ProtNLM"/>
    </source>
</evidence>
<dbReference type="SMART" id="SM00248">
    <property type="entry name" value="ANK"/>
    <property type="match status" value="3"/>
</dbReference>
<reference evidence="4" key="1">
    <citation type="submission" date="2023-06" db="EMBL/GenBank/DDBJ databases">
        <title>Genome-scale phylogeny and comparative genomics of the fungal order Sordariales.</title>
        <authorList>
            <consortium name="Lawrence Berkeley National Laboratory"/>
            <person name="Hensen N."/>
            <person name="Bonometti L."/>
            <person name="Westerberg I."/>
            <person name="Brannstrom I.O."/>
            <person name="Guillou S."/>
            <person name="Cros-Aarteil S."/>
            <person name="Calhoun S."/>
            <person name="Haridas S."/>
            <person name="Kuo A."/>
            <person name="Mondo S."/>
            <person name="Pangilinan J."/>
            <person name="Riley R."/>
            <person name="Labutti K."/>
            <person name="Andreopoulos B."/>
            <person name="Lipzen A."/>
            <person name="Chen C."/>
            <person name="Yanf M."/>
            <person name="Daum C."/>
            <person name="Ng V."/>
            <person name="Clum A."/>
            <person name="Steindorff A."/>
            <person name="Ohm R."/>
            <person name="Martin F."/>
            <person name="Silar P."/>
            <person name="Natvig D."/>
            <person name="Lalanne C."/>
            <person name="Gautier V."/>
            <person name="Ament-Velasquez S.L."/>
            <person name="Kruys A."/>
            <person name="Hutchinson M.I."/>
            <person name="Powell A.J."/>
            <person name="Barry K."/>
            <person name="Miller A.N."/>
            <person name="Grigoriev I.V."/>
            <person name="Debuchy R."/>
            <person name="Gladieux P."/>
            <person name="Thoren M.H."/>
            <person name="Johannesson H."/>
        </authorList>
    </citation>
    <scope>NUCLEOTIDE SEQUENCE</scope>
    <source>
        <strain evidence="4">SMH4607-1</strain>
    </source>
</reference>
<dbReference type="Gene3D" id="1.25.40.20">
    <property type="entry name" value="Ankyrin repeat-containing domain"/>
    <property type="match status" value="2"/>
</dbReference>
<dbReference type="InterPro" id="IPR002110">
    <property type="entry name" value="Ankyrin_rpt"/>
</dbReference>
<evidence type="ECO:0000256" key="3">
    <source>
        <dbReference type="SAM" id="MobiDB-lite"/>
    </source>
</evidence>
<evidence type="ECO:0000313" key="4">
    <source>
        <dbReference type="EMBL" id="KAK0715952.1"/>
    </source>
</evidence>
<dbReference type="AlphaFoldDB" id="A0AA40AHJ8"/>